<evidence type="ECO:0000256" key="4">
    <source>
        <dbReference type="ARBA" id="ARBA00022490"/>
    </source>
</evidence>
<reference evidence="10" key="1">
    <citation type="journal article" date="2023" name="DNA Res.">
        <title>Chromosome-level genome assembly of Phrynocephalus forsythii using third-generation DNA sequencing and Hi-C analysis.</title>
        <authorList>
            <person name="Qi Y."/>
            <person name="Zhao W."/>
            <person name="Zhao Y."/>
            <person name="Niu C."/>
            <person name="Cao S."/>
            <person name="Zhang Y."/>
        </authorList>
    </citation>
    <scope>NUCLEOTIDE SEQUENCE</scope>
    <source>
        <tissue evidence="10">Muscle</tissue>
    </source>
</reference>
<dbReference type="AlphaFoldDB" id="A0A9Q0XAK6"/>
<comment type="cofactor">
    <cofactor evidence="8">
        <name>Mg(2+)</name>
        <dbReference type="ChEBI" id="CHEBI:18420"/>
    </cofactor>
    <text evidence="8">Divalent metal ions. Mg(2+) is the most effective.</text>
</comment>
<dbReference type="SUPFAM" id="SSF56784">
    <property type="entry name" value="HAD-like"/>
    <property type="match status" value="1"/>
</dbReference>
<dbReference type="OrthoDB" id="413953at2759"/>
<keyword evidence="8" id="KW-0479">Metal-binding</keyword>
<dbReference type="Proteomes" id="UP001142489">
    <property type="component" value="Unassembled WGS sequence"/>
</dbReference>
<dbReference type="GO" id="GO:0005886">
    <property type="term" value="C:plasma membrane"/>
    <property type="evidence" value="ECO:0007669"/>
    <property type="project" value="UniProtKB-SubCell"/>
</dbReference>
<keyword evidence="11" id="KW-1185">Reference proteome</keyword>
<organism evidence="10 11">
    <name type="scientific">Phrynocephalus forsythii</name>
    <dbReference type="NCBI Taxonomy" id="171643"/>
    <lineage>
        <taxon>Eukaryota</taxon>
        <taxon>Metazoa</taxon>
        <taxon>Chordata</taxon>
        <taxon>Craniata</taxon>
        <taxon>Vertebrata</taxon>
        <taxon>Euteleostomi</taxon>
        <taxon>Lepidosauria</taxon>
        <taxon>Squamata</taxon>
        <taxon>Bifurcata</taxon>
        <taxon>Unidentata</taxon>
        <taxon>Episquamata</taxon>
        <taxon>Toxicofera</taxon>
        <taxon>Iguania</taxon>
        <taxon>Acrodonta</taxon>
        <taxon>Agamidae</taxon>
        <taxon>Agaminae</taxon>
        <taxon>Phrynocephalus</taxon>
    </lineage>
</organism>
<feature type="binding site" evidence="8">
    <location>
        <position position="313"/>
    </location>
    <ligand>
        <name>Mg(2+)</name>
        <dbReference type="ChEBI" id="CHEBI:18420"/>
    </ligand>
</feature>
<dbReference type="GO" id="GO:0043136">
    <property type="term" value="F:sn-glycerol 3-phosphatase activity"/>
    <property type="evidence" value="ECO:0007669"/>
    <property type="project" value="TreeGrafter"/>
</dbReference>
<accession>A0A9Q0XAK6</accession>
<sequence>MGAAGAREAPWSRRREGESGGESVRRPILSLTERQRPPPSTLRAEMAKRGERLEPSRARSLLSGSEAWLFDCDGVLWRGESAVPGAAEALRRLEGEGKKRLCYVTNNSSRTRRAYTEKLRRLGFPPAEERQVFGSAYCAARFLRSALPPGGAAYVLGGAALSAELEAAGVAHLGAGPAPPPEDHAHFGASAPLDPRVRAVLVGYDQHFCYGKLCLALRYLLQEGGQEEGGGGGGGGPGGGGGGGRCLLVATNRDHRLPLEGGAAVPGTGCLVKAVETAAEREAFVVGKPSRYIFDCVVSEFHIDPSRTVMVGDRLDTDILMGNTCGLTTLLTLTGVTTLEEVQGHLESGCPERRSLVPDYYVDSIADLLPAFRD</sequence>
<protein>
    <recommendedName>
        <fullName evidence="12">Phosphoglycolate phosphatase</fullName>
    </recommendedName>
</protein>
<dbReference type="GO" id="GO:0005829">
    <property type="term" value="C:cytosol"/>
    <property type="evidence" value="ECO:0007669"/>
    <property type="project" value="UniProtKB-SubCell"/>
</dbReference>
<feature type="binding site" evidence="8">
    <location>
        <position position="73"/>
    </location>
    <ligand>
        <name>Mg(2+)</name>
        <dbReference type="ChEBI" id="CHEBI:18420"/>
    </ligand>
</feature>
<keyword evidence="5" id="KW-0472">Membrane</keyword>
<evidence type="ECO:0000256" key="3">
    <source>
        <dbReference type="ARBA" id="ARBA00022475"/>
    </source>
</evidence>
<feature type="active site" description="Nucleophile" evidence="6">
    <location>
        <position position="71"/>
    </location>
</feature>
<dbReference type="Gene3D" id="3.40.50.1000">
    <property type="entry name" value="HAD superfamily/HAD-like"/>
    <property type="match status" value="2"/>
</dbReference>
<comment type="subcellular location">
    <subcellularLocation>
        <location evidence="1">Cell membrane</location>
        <topology evidence="1">Peripheral membrane protein</topology>
    </subcellularLocation>
    <subcellularLocation>
        <location evidence="2">Cytoplasm</location>
        <location evidence="2">Cytosol</location>
    </subcellularLocation>
</comment>
<dbReference type="FunFam" id="3.40.50.1000:FF:000163">
    <property type="entry name" value="Pyridoxal phosphate phosphatase"/>
    <property type="match status" value="1"/>
</dbReference>
<dbReference type="PANTHER" id="PTHR19288:SF92">
    <property type="entry name" value="GLYCEROL-3-PHOSPHATE PHOSPHATASE"/>
    <property type="match status" value="1"/>
</dbReference>
<dbReference type="Pfam" id="PF13344">
    <property type="entry name" value="Hydrolase_6"/>
    <property type="match status" value="1"/>
</dbReference>
<dbReference type="Pfam" id="PF13242">
    <property type="entry name" value="Hydrolase_like"/>
    <property type="match status" value="1"/>
</dbReference>
<feature type="compositionally biased region" description="Basic and acidic residues" evidence="9">
    <location>
        <begin position="45"/>
        <end position="57"/>
    </location>
</feature>
<feature type="binding site" evidence="8">
    <location>
        <position position="71"/>
    </location>
    <ligand>
        <name>Mg(2+)</name>
        <dbReference type="ChEBI" id="CHEBI:18420"/>
    </ligand>
</feature>
<evidence type="ECO:0000256" key="9">
    <source>
        <dbReference type="SAM" id="MobiDB-lite"/>
    </source>
</evidence>
<name>A0A9Q0XAK6_9SAUR</name>
<keyword evidence="3" id="KW-1003">Cell membrane</keyword>
<dbReference type="EMBL" id="JAPFRF010000021">
    <property type="protein sequence ID" value="KAJ7306082.1"/>
    <property type="molecule type" value="Genomic_DNA"/>
</dbReference>
<dbReference type="InterPro" id="IPR023214">
    <property type="entry name" value="HAD_sf"/>
</dbReference>
<feature type="active site" description="Proton donor" evidence="6">
    <location>
        <position position="73"/>
    </location>
</feature>
<dbReference type="PIRSF" id="PIRSF000915">
    <property type="entry name" value="PGP-type_phosphatase"/>
    <property type="match status" value="1"/>
</dbReference>
<dbReference type="GO" id="GO:0046872">
    <property type="term" value="F:metal ion binding"/>
    <property type="evidence" value="ECO:0007669"/>
    <property type="project" value="UniProtKB-KW"/>
</dbReference>
<dbReference type="InterPro" id="IPR006357">
    <property type="entry name" value="HAD-SF_hydro_IIA"/>
</dbReference>
<evidence type="ECO:0000256" key="8">
    <source>
        <dbReference type="PIRSR" id="PIRSR000915-3"/>
    </source>
</evidence>
<evidence type="ECO:0000256" key="1">
    <source>
        <dbReference type="ARBA" id="ARBA00004202"/>
    </source>
</evidence>
<evidence type="ECO:0000313" key="11">
    <source>
        <dbReference type="Proteomes" id="UP001142489"/>
    </source>
</evidence>
<evidence type="ECO:0000256" key="6">
    <source>
        <dbReference type="PIRSR" id="PIRSR000915-1"/>
    </source>
</evidence>
<gene>
    <name evidence="10" type="ORF">JRQ81_010448</name>
</gene>
<evidence type="ECO:0000256" key="7">
    <source>
        <dbReference type="PIRSR" id="PIRSR000915-2"/>
    </source>
</evidence>
<keyword evidence="8" id="KW-0460">Magnesium</keyword>
<dbReference type="NCBIfam" id="TIGR01460">
    <property type="entry name" value="HAD-SF-IIA"/>
    <property type="match status" value="1"/>
</dbReference>
<proteinExistence type="predicted"/>
<evidence type="ECO:0000256" key="5">
    <source>
        <dbReference type="ARBA" id="ARBA00023136"/>
    </source>
</evidence>
<comment type="caution">
    <text evidence="10">The sequence shown here is derived from an EMBL/GenBank/DDBJ whole genome shotgun (WGS) entry which is preliminary data.</text>
</comment>
<keyword evidence="4" id="KW-0963">Cytoplasm</keyword>
<evidence type="ECO:0000313" key="10">
    <source>
        <dbReference type="EMBL" id="KAJ7306082.1"/>
    </source>
</evidence>
<evidence type="ECO:0000256" key="2">
    <source>
        <dbReference type="ARBA" id="ARBA00004514"/>
    </source>
</evidence>
<feature type="binding site" evidence="7">
    <location>
        <position position="288"/>
    </location>
    <ligand>
        <name>substrate</name>
    </ligand>
</feature>
<evidence type="ECO:0008006" key="12">
    <source>
        <dbReference type="Google" id="ProtNLM"/>
    </source>
</evidence>
<dbReference type="PANTHER" id="PTHR19288">
    <property type="entry name" value="4-NITROPHENYLPHOSPHATASE-RELATED"/>
    <property type="match status" value="1"/>
</dbReference>
<dbReference type="InterPro" id="IPR036412">
    <property type="entry name" value="HAD-like_sf"/>
</dbReference>
<feature type="region of interest" description="Disordered" evidence="9">
    <location>
        <begin position="1"/>
        <end position="57"/>
    </location>
</feature>